<name>A0A914RMG6_PAREQ</name>
<proteinExistence type="predicted"/>
<dbReference type="AlphaFoldDB" id="A0A914RMG6"/>
<dbReference type="Proteomes" id="UP000887564">
    <property type="component" value="Unplaced"/>
</dbReference>
<organism evidence="1 2">
    <name type="scientific">Parascaris equorum</name>
    <name type="common">Equine roundworm</name>
    <dbReference type="NCBI Taxonomy" id="6256"/>
    <lineage>
        <taxon>Eukaryota</taxon>
        <taxon>Metazoa</taxon>
        <taxon>Ecdysozoa</taxon>
        <taxon>Nematoda</taxon>
        <taxon>Chromadorea</taxon>
        <taxon>Rhabditida</taxon>
        <taxon>Spirurina</taxon>
        <taxon>Ascaridomorpha</taxon>
        <taxon>Ascaridoidea</taxon>
        <taxon>Ascarididae</taxon>
        <taxon>Parascaris</taxon>
    </lineage>
</organism>
<sequence>MFTFSGSILHVSVEPRFCERIRHPDEETATFFRLVFSNRTFRVYKYISMVLKNEFPLSTQNNFKKLQNSTQIFEYTN</sequence>
<protein>
    <submittedName>
        <fullName evidence="2">Uncharacterized protein</fullName>
    </submittedName>
</protein>
<dbReference type="WBParaSite" id="PEQ_0000306301-mRNA-1">
    <property type="protein sequence ID" value="PEQ_0000306301-mRNA-1"/>
    <property type="gene ID" value="PEQ_0000306301"/>
</dbReference>
<evidence type="ECO:0000313" key="2">
    <source>
        <dbReference type="WBParaSite" id="PEQ_0000306301-mRNA-1"/>
    </source>
</evidence>
<reference evidence="2" key="1">
    <citation type="submission" date="2022-11" db="UniProtKB">
        <authorList>
            <consortium name="WormBaseParasite"/>
        </authorList>
    </citation>
    <scope>IDENTIFICATION</scope>
</reference>
<accession>A0A914RMG6</accession>
<evidence type="ECO:0000313" key="1">
    <source>
        <dbReference type="Proteomes" id="UP000887564"/>
    </source>
</evidence>
<keyword evidence="1" id="KW-1185">Reference proteome</keyword>